<dbReference type="PANTHER" id="PTHR46553:SF3">
    <property type="entry name" value="ADENINE NUCLEOTIDE ALPHA HYDROLASES-LIKE SUPERFAMILY PROTEIN"/>
    <property type="match status" value="1"/>
</dbReference>
<organism evidence="4 5">
    <name type="scientific">Streptomyces marincola</name>
    <dbReference type="NCBI Taxonomy" id="2878388"/>
    <lineage>
        <taxon>Bacteria</taxon>
        <taxon>Bacillati</taxon>
        <taxon>Actinomycetota</taxon>
        <taxon>Actinomycetes</taxon>
        <taxon>Kitasatosporales</taxon>
        <taxon>Streptomycetaceae</taxon>
        <taxon>Streptomyces</taxon>
    </lineage>
</organism>
<feature type="compositionally biased region" description="Basic and acidic residues" evidence="2">
    <location>
        <begin position="134"/>
        <end position="143"/>
    </location>
</feature>
<feature type="region of interest" description="Disordered" evidence="2">
    <location>
        <begin position="134"/>
        <end position="171"/>
    </location>
</feature>
<feature type="domain" description="UspA" evidence="3">
    <location>
        <begin position="1"/>
        <end position="132"/>
    </location>
</feature>
<dbReference type="EMBL" id="CP021121">
    <property type="protein sequence ID" value="ARQ70917.1"/>
    <property type="molecule type" value="Genomic_DNA"/>
</dbReference>
<gene>
    <name evidence="4" type="ORF">CAG99_20580</name>
</gene>
<sequence>MARPLTVGVDGSPQSLAAAHWAAREAERRGLPLRLVHAWINEPLLVPPDPDEEVARGLLDRTRATIAEAHPEVPLSAGLLPEVATTGLAEESGRAEMLVLGSRGHGPVLGFLLGSVGLPVIAHAACPVVLVRSGRDRDGRDGPDGELPADGAEGARAGREGDGDSGDSGDAGEVVVAIKDAGPAALPLLDFAFTTAAARGAAVRAVRAWGTPSLFGADVPDSLEANAGASKDLEGAEADVLSGVLAPWRRRHPEVPVTEHLRFGNAAEVLLSAALPHAGLVVVGRRPHRRLLGTRIGPVVHAVLHHAWAPVAVVPYDIDHGSGNGADRAAA</sequence>
<dbReference type="SUPFAM" id="SSF52402">
    <property type="entry name" value="Adenine nucleotide alpha hydrolases-like"/>
    <property type="match status" value="2"/>
</dbReference>
<dbReference type="PANTHER" id="PTHR46553">
    <property type="entry name" value="ADENINE NUCLEOTIDE ALPHA HYDROLASES-LIKE SUPERFAMILY PROTEIN"/>
    <property type="match status" value="1"/>
</dbReference>
<dbReference type="InterPro" id="IPR006015">
    <property type="entry name" value="Universal_stress_UspA"/>
</dbReference>
<evidence type="ECO:0000313" key="5">
    <source>
        <dbReference type="Proteomes" id="UP000194218"/>
    </source>
</evidence>
<dbReference type="AlphaFoldDB" id="A0A1W7D1T5"/>
<protein>
    <recommendedName>
        <fullName evidence="3">UspA domain-containing protein</fullName>
    </recommendedName>
</protein>
<accession>A0A1W7D1T5</accession>
<evidence type="ECO:0000256" key="2">
    <source>
        <dbReference type="SAM" id="MobiDB-lite"/>
    </source>
</evidence>
<dbReference type="RefSeq" id="WP_086160756.1">
    <property type="nucleotide sequence ID" value="NZ_CP021121.1"/>
</dbReference>
<evidence type="ECO:0000256" key="1">
    <source>
        <dbReference type="ARBA" id="ARBA00008791"/>
    </source>
</evidence>
<name>A0A1W7D1T5_9ACTN</name>
<dbReference type="Proteomes" id="UP000194218">
    <property type="component" value="Chromosome"/>
</dbReference>
<feature type="domain" description="UspA" evidence="3">
    <location>
        <begin position="174"/>
        <end position="315"/>
    </location>
</feature>
<dbReference type="KEGG" id="smao:CAG99_20580"/>
<comment type="similarity">
    <text evidence="1">Belongs to the universal stress protein A family.</text>
</comment>
<dbReference type="PRINTS" id="PR01438">
    <property type="entry name" value="UNVRSLSTRESS"/>
</dbReference>
<dbReference type="InterPro" id="IPR014729">
    <property type="entry name" value="Rossmann-like_a/b/a_fold"/>
</dbReference>
<evidence type="ECO:0000259" key="3">
    <source>
        <dbReference type="Pfam" id="PF00582"/>
    </source>
</evidence>
<evidence type="ECO:0000313" key="4">
    <source>
        <dbReference type="EMBL" id="ARQ70917.1"/>
    </source>
</evidence>
<keyword evidence="5" id="KW-1185">Reference proteome</keyword>
<dbReference type="Gene3D" id="3.40.50.620">
    <property type="entry name" value="HUPs"/>
    <property type="match status" value="2"/>
</dbReference>
<dbReference type="OrthoDB" id="4867015at2"/>
<dbReference type="Pfam" id="PF00582">
    <property type="entry name" value="Usp"/>
    <property type="match status" value="2"/>
</dbReference>
<proteinExistence type="inferred from homology"/>
<reference evidence="4 5" key="1">
    <citation type="submission" date="2017-05" db="EMBL/GenBank/DDBJ databases">
        <title>Complete genome sequence of Streptomyces sp. SCSIO 03032 revealed the diverse biosynthetic pathways for its bioactive secondary metabolites.</title>
        <authorList>
            <person name="Ma L."/>
            <person name="Zhu Y."/>
            <person name="Zhang W."/>
            <person name="Zhang G."/>
            <person name="Tian X."/>
            <person name="Zhang S."/>
            <person name="Zhang C."/>
        </authorList>
    </citation>
    <scope>NUCLEOTIDE SEQUENCE [LARGE SCALE GENOMIC DNA]</scope>
    <source>
        <strain evidence="4 5">SCSIO 03032</strain>
    </source>
</reference>
<dbReference type="InterPro" id="IPR006016">
    <property type="entry name" value="UspA"/>
</dbReference>